<dbReference type="Proteomes" id="UP000821845">
    <property type="component" value="Chromosome 11"/>
</dbReference>
<name>A0ACB7T4G3_HYAAI</name>
<dbReference type="EMBL" id="CM023491">
    <property type="protein sequence ID" value="KAH6941016.1"/>
    <property type="molecule type" value="Genomic_DNA"/>
</dbReference>
<reference evidence="1" key="1">
    <citation type="submission" date="2020-05" db="EMBL/GenBank/DDBJ databases">
        <title>Large-scale comparative analyses of tick genomes elucidate their genetic diversity and vector capacities.</title>
        <authorList>
            <person name="Jia N."/>
            <person name="Wang J."/>
            <person name="Shi W."/>
            <person name="Du L."/>
            <person name="Sun Y."/>
            <person name="Zhan W."/>
            <person name="Jiang J."/>
            <person name="Wang Q."/>
            <person name="Zhang B."/>
            <person name="Ji P."/>
            <person name="Sakyi L.B."/>
            <person name="Cui X."/>
            <person name="Yuan T."/>
            <person name="Jiang B."/>
            <person name="Yang W."/>
            <person name="Lam T.T.-Y."/>
            <person name="Chang Q."/>
            <person name="Ding S."/>
            <person name="Wang X."/>
            <person name="Zhu J."/>
            <person name="Ruan X."/>
            <person name="Zhao L."/>
            <person name="Wei J."/>
            <person name="Que T."/>
            <person name="Du C."/>
            <person name="Cheng J."/>
            <person name="Dai P."/>
            <person name="Han X."/>
            <person name="Huang E."/>
            <person name="Gao Y."/>
            <person name="Liu J."/>
            <person name="Shao H."/>
            <person name="Ye R."/>
            <person name="Li L."/>
            <person name="Wei W."/>
            <person name="Wang X."/>
            <person name="Wang C."/>
            <person name="Yang T."/>
            <person name="Huo Q."/>
            <person name="Li W."/>
            <person name="Guo W."/>
            <person name="Chen H."/>
            <person name="Zhou L."/>
            <person name="Ni X."/>
            <person name="Tian J."/>
            <person name="Zhou Y."/>
            <person name="Sheng Y."/>
            <person name="Liu T."/>
            <person name="Pan Y."/>
            <person name="Xia L."/>
            <person name="Li J."/>
            <person name="Zhao F."/>
            <person name="Cao W."/>
        </authorList>
    </citation>
    <scope>NUCLEOTIDE SEQUENCE</scope>
    <source>
        <strain evidence="1">Hyas-2018</strain>
    </source>
</reference>
<gene>
    <name evidence="1" type="ORF">HPB50_012058</name>
</gene>
<proteinExistence type="predicted"/>
<sequence>MTRKSRTVALCCLANFVNAADRVLMPIAIVPMSEQYRWSLLWQGWILSAFAVGYITSQLAGSSAPSRYGGRTVMAGAVLLWSASTLVTPLVASSLPLLLLCRALLGLGEGLGLPCMFYVVGQAAPVPEERTRAVAQVLAAGAAGQTAAALVCPHLEWHRAFYVLGALGIVWTATWMLLHRDEPSGPQQKEPAKVNAVSSPHWLELVSHWPLWAIYIAHFAMNWSSYTIMQWLPTYLARALYARPGHLSLAALPYICNSLCGLLTARAAELAGRQWSVLSVRRLATSCLGLFGPGICLLAFAAAGSLPLALFFVSCAMGLLACNSAGHLANHADVAPTHAALTFSVSNTLATIPGILCGPLTAELVTQSHGRWFPVFVLAAAVNFVGAVVYGGQSSASQVL</sequence>
<evidence type="ECO:0000313" key="1">
    <source>
        <dbReference type="EMBL" id="KAH6941016.1"/>
    </source>
</evidence>
<comment type="caution">
    <text evidence="1">The sequence shown here is derived from an EMBL/GenBank/DDBJ whole genome shotgun (WGS) entry which is preliminary data.</text>
</comment>
<accession>A0ACB7T4G3</accession>
<organism evidence="1 2">
    <name type="scientific">Hyalomma asiaticum</name>
    <name type="common">Tick</name>
    <dbReference type="NCBI Taxonomy" id="266040"/>
    <lineage>
        <taxon>Eukaryota</taxon>
        <taxon>Metazoa</taxon>
        <taxon>Ecdysozoa</taxon>
        <taxon>Arthropoda</taxon>
        <taxon>Chelicerata</taxon>
        <taxon>Arachnida</taxon>
        <taxon>Acari</taxon>
        <taxon>Parasitiformes</taxon>
        <taxon>Ixodida</taxon>
        <taxon>Ixodoidea</taxon>
        <taxon>Ixodidae</taxon>
        <taxon>Hyalomminae</taxon>
        <taxon>Hyalomma</taxon>
    </lineage>
</organism>
<protein>
    <submittedName>
        <fullName evidence="1">Uncharacterized protein</fullName>
    </submittedName>
</protein>
<keyword evidence="2" id="KW-1185">Reference proteome</keyword>
<evidence type="ECO:0000313" key="2">
    <source>
        <dbReference type="Proteomes" id="UP000821845"/>
    </source>
</evidence>